<evidence type="ECO:0000313" key="10">
    <source>
        <dbReference type="EMBL" id="KAG5554238.1"/>
    </source>
</evidence>
<comment type="similarity">
    <text evidence="2">Belongs to the HAUS1 family.</text>
</comment>
<evidence type="ECO:0000256" key="9">
    <source>
        <dbReference type="ARBA" id="ARBA00023306"/>
    </source>
</evidence>
<evidence type="ECO:0000256" key="6">
    <source>
        <dbReference type="ARBA" id="ARBA00022776"/>
    </source>
</evidence>
<keyword evidence="5" id="KW-0493">Microtubule</keyword>
<dbReference type="GO" id="GO:0005874">
    <property type="term" value="C:microtubule"/>
    <property type="evidence" value="ECO:0007669"/>
    <property type="project" value="UniProtKB-KW"/>
</dbReference>
<evidence type="ECO:0000256" key="7">
    <source>
        <dbReference type="ARBA" id="ARBA00023054"/>
    </source>
</evidence>
<comment type="caution">
    <text evidence="10">The sequence shown here is derived from an EMBL/GenBank/DDBJ whole genome shotgun (WGS) entry which is preliminary data.</text>
</comment>
<evidence type="ECO:0000256" key="8">
    <source>
        <dbReference type="ARBA" id="ARBA00023212"/>
    </source>
</evidence>
<dbReference type="PANTHER" id="PTHR31570">
    <property type="entry name" value="HAUS AUGMIN-LIKE COMPLEX SUBUNIT 1"/>
    <property type="match status" value="1"/>
</dbReference>
<protein>
    <recommendedName>
        <fullName evidence="12">HAUS augmin-like complex subunit 1</fullName>
    </recommendedName>
</protein>
<keyword evidence="9" id="KW-0131">Cell cycle</keyword>
<name>A0AAV6KQB1_9ERIC</name>
<keyword evidence="7" id="KW-0175">Coiled coil</keyword>
<proteinExistence type="inferred from homology"/>
<dbReference type="Proteomes" id="UP000823749">
    <property type="component" value="Chromosome 4"/>
</dbReference>
<dbReference type="InterPro" id="IPR026243">
    <property type="entry name" value="HAUS1"/>
</dbReference>
<dbReference type="AlphaFoldDB" id="A0AAV6KQB1"/>
<dbReference type="GO" id="GO:0005829">
    <property type="term" value="C:cytosol"/>
    <property type="evidence" value="ECO:0007669"/>
    <property type="project" value="TreeGrafter"/>
</dbReference>
<dbReference type="PANTHER" id="PTHR31570:SF1">
    <property type="entry name" value="HAUS AUGMIN-LIKE COMPLEX SUBUNIT 1"/>
    <property type="match status" value="1"/>
</dbReference>
<comment type="subcellular location">
    <subcellularLocation>
        <location evidence="1">Cytoplasm</location>
        <location evidence="1">Cytoskeleton</location>
        <location evidence="1">Spindle</location>
    </subcellularLocation>
</comment>
<evidence type="ECO:0000256" key="3">
    <source>
        <dbReference type="ARBA" id="ARBA00022490"/>
    </source>
</evidence>
<evidence type="ECO:0000256" key="5">
    <source>
        <dbReference type="ARBA" id="ARBA00022701"/>
    </source>
</evidence>
<dbReference type="Pfam" id="PF25762">
    <property type="entry name" value="HAUS1"/>
    <property type="match status" value="1"/>
</dbReference>
<evidence type="ECO:0000313" key="11">
    <source>
        <dbReference type="Proteomes" id="UP000823749"/>
    </source>
</evidence>
<keyword evidence="8" id="KW-0206">Cytoskeleton</keyword>
<evidence type="ECO:0000256" key="2">
    <source>
        <dbReference type="ARBA" id="ARBA00005479"/>
    </source>
</evidence>
<accession>A0AAV6KQB1</accession>
<sequence length="292" mass="32859">MADMICETSPSLVEGKTGFNINQIPDVKAWIESIFDAAGKDVPDFEYTPQSISHLHNLAIRSQANTQAALIVANDLNQKAAEYSSRAAMIREVLENVGLALDCLPPNVVSESQVLAKVANLLDVRDTELTIGGINLRKTKVETKRTRIQRESKILLDHTRKAIARLTYFKRILQQLEDDVSHSEARMEKWKTNLAVMDAKQQQYLQQHANFKELLNRVGYTPEISHRVLVEMAEQRAELEKKTTPIVDTLRSYKDLPPDKALAVLAIEDKKCEYAAAEKYLEDVLQSALGTT</sequence>
<organism evidence="10 11">
    <name type="scientific">Rhododendron griersonianum</name>
    <dbReference type="NCBI Taxonomy" id="479676"/>
    <lineage>
        <taxon>Eukaryota</taxon>
        <taxon>Viridiplantae</taxon>
        <taxon>Streptophyta</taxon>
        <taxon>Embryophyta</taxon>
        <taxon>Tracheophyta</taxon>
        <taxon>Spermatophyta</taxon>
        <taxon>Magnoliopsida</taxon>
        <taxon>eudicotyledons</taxon>
        <taxon>Gunneridae</taxon>
        <taxon>Pentapetalae</taxon>
        <taxon>asterids</taxon>
        <taxon>Ericales</taxon>
        <taxon>Ericaceae</taxon>
        <taxon>Ericoideae</taxon>
        <taxon>Rhodoreae</taxon>
        <taxon>Rhododendron</taxon>
    </lineage>
</organism>
<evidence type="ECO:0008006" key="12">
    <source>
        <dbReference type="Google" id="ProtNLM"/>
    </source>
</evidence>
<gene>
    <name evidence="10" type="ORF">RHGRI_011936</name>
</gene>
<dbReference type="GO" id="GO:0051301">
    <property type="term" value="P:cell division"/>
    <property type="evidence" value="ECO:0007669"/>
    <property type="project" value="UniProtKB-KW"/>
</dbReference>
<dbReference type="GO" id="GO:0070652">
    <property type="term" value="C:HAUS complex"/>
    <property type="evidence" value="ECO:0007669"/>
    <property type="project" value="InterPro"/>
</dbReference>
<evidence type="ECO:0000256" key="4">
    <source>
        <dbReference type="ARBA" id="ARBA00022618"/>
    </source>
</evidence>
<keyword evidence="6" id="KW-0498">Mitosis</keyword>
<keyword evidence="11" id="KW-1185">Reference proteome</keyword>
<evidence type="ECO:0000256" key="1">
    <source>
        <dbReference type="ARBA" id="ARBA00004186"/>
    </source>
</evidence>
<reference evidence="10" key="1">
    <citation type="submission" date="2020-08" db="EMBL/GenBank/DDBJ databases">
        <title>Plant Genome Project.</title>
        <authorList>
            <person name="Zhang R.-G."/>
        </authorList>
    </citation>
    <scope>NUCLEOTIDE SEQUENCE</scope>
    <source>
        <strain evidence="10">WSP0</strain>
        <tissue evidence="10">Leaf</tissue>
    </source>
</reference>
<dbReference type="EMBL" id="JACTNZ010000004">
    <property type="protein sequence ID" value="KAG5554238.1"/>
    <property type="molecule type" value="Genomic_DNA"/>
</dbReference>
<dbReference type="GO" id="GO:0005819">
    <property type="term" value="C:spindle"/>
    <property type="evidence" value="ECO:0007669"/>
    <property type="project" value="UniProtKB-SubCell"/>
</dbReference>
<keyword evidence="4" id="KW-0132">Cell division</keyword>
<dbReference type="GO" id="GO:0051225">
    <property type="term" value="P:spindle assembly"/>
    <property type="evidence" value="ECO:0007669"/>
    <property type="project" value="InterPro"/>
</dbReference>
<keyword evidence="3" id="KW-0963">Cytoplasm</keyword>